<dbReference type="AlphaFoldDB" id="A0A8S1VN05"/>
<accession>A0A8S1VN05</accession>
<dbReference type="Proteomes" id="UP000689195">
    <property type="component" value="Unassembled WGS sequence"/>
</dbReference>
<keyword evidence="2" id="KW-1185">Reference proteome</keyword>
<sequence>MMIEQCYVETIFGNIFLKPLFLKSQITRFDLTIKLKQNLNTNSWSKGCLS</sequence>
<dbReference type="EMBL" id="CAJJDO010000068">
    <property type="protein sequence ID" value="CAD8178041.1"/>
    <property type="molecule type" value="Genomic_DNA"/>
</dbReference>
<protein>
    <submittedName>
        <fullName evidence="1">Uncharacterized protein</fullName>
    </submittedName>
</protein>
<name>A0A8S1VN05_9CILI</name>
<reference evidence="1" key="1">
    <citation type="submission" date="2021-01" db="EMBL/GenBank/DDBJ databases">
        <authorList>
            <consortium name="Genoscope - CEA"/>
            <person name="William W."/>
        </authorList>
    </citation>
    <scope>NUCLEOTIDE SEQUENCE</scope>
</reference>
<comment type="caution">
    <text evidence="1">The sequence shown here is derived from an EMBL/GenBank/DDBJ whole genome shotgun (WGS) entry which is preliminary data.</text>
</comment>
<evidence type="ECO:0000313" key="1">
    <source>
        <dbReference type="EMBL" id="CAD8178041.1"/>
    </source>
</evidence>
<evidence type="ECO:0000313" key="2">
    <source>
        <dbReference type="Proteomes" id="UP000689195"/>
    </source>
</evidence>
<organism evidence="1 2">
    <name type="scientific">Paramecium pentaurelia</name>
    <dbReference type="NCBI Taxonomy" id="43138"/>
    <lineage>
        <taxon>Eukaryota</taxon>
        <taxon>Sar</taxon>
        <taxon>Alveolata</taxon>
        <taxon>Ciliophora</taxon>
        <taxon>Intramacronucleata</taxon>
        <taxon>Oligohymenophorea</taxon>
        <taxon>Peniculida</taxon>
        <taxon>Parameciidae</taxon>
        <taxon>Paramecium</taxon>
    </lineage>
</organism>
<gene>
    <name evidence="1" type="ORF">PPENT_87.1.T0680235</name>
</gene>
<proteinExistence type="predicted"/>